<organism evidence="2 3">
    <name type="scientific">Sphingomonas rustica</name>
    <dbReference type="NCBI Taxonomy" id="3103142"/>
    <lineage>
        <taxon>Bacteria</taxon>
        <taxon>Pseudomonadati</taxon>
        <taxon>Pseudomonadota</taxon>
        <taxon>Alphaproteobacteria</taxon>
        <taxon>Sphingomonadales</taxon>
        <taxon>Sphingomonadaceae</taxon>
        <taxon>Sphingomonas</taxon>
    </lineage>
</organism>
<dbReference type="RefSeq" id="WP_346247839.1">
    <property type="nucleotide sequence ID" value="NZ_JBDIZK010000010.1"/>
</dbReference>
<feature type="transmembrane region" description="Helical" evidence="1">
    <location>
        <begin position="12"/>
        <end position="28"/>
    </location>
</feature>
<sequence>MTNGSSTKTPRSGGFLLAISLLLGFGIGTSQGQASLGTVIGFAVGMVLLAAVWLVDRRR</sequence>
<accession>A0ABV0BB62</accession>
<dbReference type="Proteomes" id="UP001427805">
    <property type="component" value="Unassembled WGS sequence"/>
</dbReference>
<evidence type="ECO:0000313" key="2">
    <source>
        <dbReference type="EMBL" id="MEN3748802.1"/>
    </source>
</evidence>
<protein>
    <submittedName>
        <fullName evidence="2">Uncharacterized protein</fullName>
    </submittedName>
</protein>
<evidence type="ECO:0000256" key="1">
    <source>
        <dbReference type="SAM" id="Phobius"/>
    </source>
</evidence>
<keyword evidence="1" id="KW-1133">Transmembrane helix</keyword>
<gene>
    <name evidence="2" type="ORF">TPR58_16630</name>
</gene>
<keyword evidence="1" id="KW-0812">Transmembrane</keyword>
<proteinExistence type="predicted"/>
<feature type="transmembrane region" description="Helical" evidence="1">
    <location>
        <begin position="34"/>
        <end position="55"/>
    </location>
</feature>
<comment type="caution">
    <text evidence="2">The sequence shown here is derived from an EMBL/GenBank/DDBJ whole genome shotgun (WGS) entry which is preliminary data.</text>
</comment>
<dbReference type="EMBL" id="JBDIZK010000010">
    <property type="protein sequence ID" value="MEN3748802.1"/>
    <property type="molecule type" value="Genomic_DNA"/>
</dbReference>
<keyword evidence="1" id="KW-0472">Membrane</keyword>
<evidence type="ECO:0000313" key="3">
    <source>
        <dbReference type="Proteomes" id="UP001427805"/>
    </source>
</evidence>
<keyword evidence="3" id="KW-1185">Reference proteome</keyword>
<name>A0ABV0BB62_9SPHN</name>
<reference evidence="2 3" key="1">
    <citation type="submission" date="2024-05" db="EMBL/GenBank/DDBJ databases">
        <title>Sphingomonas sp. HF-S3 16S ribosomal RNA gene Genome sequencing and assembly.</title>
        <authorList>
            <person name="Lee H."/>
        </authorList>
    </citation>
    <scope>NUCLEOTIDE SEQUENCE [LARGE SCALE GENOMIC DNA]</scope>
    <source>
        <strain evidence="2 3">HF-S3</strain>
    </source>
</reference>